<evidence type="ECO:0000256" key="11">
    <source>
        <dbReference type="ARBA" id="ARBA00023315"/>
    </source>
</evidence>
<feature type="region of interest" description="Disordered" evidence="15">
    <location>
        <begin position="213"/>
        <end position="238"/>
    </location>
</feature>
<comment type="subcellular location">
    <subcellularLocation>
        <location evidence="1">Cytoplasm</location>
    </subcellularLocation>
</comment>
<keyword evidence="9" id="KW-0677">Repeat</keyword>
<evidence type="ECO:0000256" key="8">
    <source>
        <dbReference type="ARBA" id="ARBA00022679"/>
    </source>
</evidence>
<reference evidence="18 19" key="1">
    <citation type="journal article" date="2020" name="Cell Host Microbe">
        <title>Functional and Genomic Variation between Human-Derived Isolates of Lachnospiraceae Reveals Inter- and Intra-Species Diversity.</title>
        <authorList>
            <person name="Sorbara M.T."/>
            <person name="Littmann E.R."/>
            <person name="Fontana E."/>
            <person name="Moody T.U."/>
            <person name="Kohout C.E."/>
            <person name="Gjonbalaj M."/>
            <person name="Eaton V."/>
            <person name="Seok R."/>
            <person name="Leiner I.M."/>
            <person name="Pamer E.G."/>
        </authorList>
    </citation>
    <scope>NUCLEOTIDE SEQUENCE [LARGE SCALE GENOMIC DNA]</scope>
    <source>
        <strain evidence="18 19">MSK.1.17</strain>
    </source>
</reference>
<reference evidence="18" key="2">
    <citation type="submission" date="2020-02" db="EMBL/GenBank/DDBJ databases">
        <authorList>
            <person name="Littmann E."/>
            <person name="Sorbara M."/>
        </authorList>
    </citation>
    <scope>NUCLEOTIDE SEQUENCE</scope>
    <source>
        <strain evidence="18">MSK.1.17</strain>
    </source>
</reference>
<evidence type="ECO:0000256" key="6">
    <source>
        <dbReference type="ARBA" id="ARBA00022490"/>
    </source>
</evidence>
<evidence type="ECO:0000256" key="12">
    <source>
        <dbReference type="ARBA" id="ARBA00049486"/>
    </source>
</evidence>
<evidence type="ECO:0000256" key="2">
    <source>
        <dbReference type="ARBA" id="ARBA00004876"/>
    </source>
</evidence>
<evidence type="ECO:0000256" key="13">
    <source>
        <dbReference type="PIRNR" id="PIRNR000441"/>
    </source>
</evidence>
<comment type="similarity">
    <text evidence="3 13">Belongs to the transferase hexapeptide repeat family.</text>
</comment>
<gene>
    <name evidence="17" type="primary">cysE</name>
    <name evidence="18" type="ORF">G5B36_19390</name>
    <name evidence="17" type="ORF">L0N08_24685</name>
</gene>
<evidence type="ECO:0000256" key="15">
    <source>
        <dbReference type="SAM" id="MobiDB-lite"/>
    </source>
</evidence>
<keyword evidence="6" id="KW-0963">Cytoplasm</keyword>
<name>A0AAX1SHG9_9FIRM</name>
<dbReference type="InterPro" id="IPR045304">
    <property type="entry name" value="LbH_SAT"/>
</dbReference>
<evidence type="ECO:0000256" key="10">
    <source>
        <dbReference type="ARBA" id="ARBA00023192"/>
    </source>
</evidence>
<feature type="domain" description="Serine acetyltransferase N-terminal" evidence="16">
    <location>
        <begin position="4"/>
        <end position="36"/>
    </location>
</feature>
<dbReference type="FunFam" id="1.10.3130.10:FF:000003">
    <property type="entry name" value="Serine acetyltransferase"/>
    <property type="match status" value="1"/>
</dbReference>
<dbReference type="GO" id="GO:0006535">
    <property type="term" value="P:cysteine biosynthetic process from serine"/>
    <property type="evidence" value="ECO:0007669"/>
    <property type="project" value="InterPro"/>
</dbReference>
<accession>A0AAX1SHG9</accession>
<evidence type="ECO:0000313" key="17">
    <source>
        <dbReference type="EMBL" id="MCG4748615.1"/>
    </source>
</evidence>
<keyword evidence="19" id="KW-1185">Reference proteome</keyword>
<evidence type="ECO:0000256" key="4">
    <source>
        <dbReference type="ARBA" id="ARBA00013266"/>
    </source>
</evidence>
<dbReference type="InterPro" id="IPR005881">
    <property type="entry name" value="Ser_O-AcTrfase"/>
</dbReference>
<dbReference type="InterPro" id="IPR053376">
    <property type="entry name" value="Serine_acetyltransferase"/>
</dbReference>
<dbReference type="Proteomes" id="UP000669239">
    <property type="component" value="Unassembled WGS sequence"/>
</dbReference>
<dbReference type="GO" id="GO:0009001">
    <property type="term" value="F:serine O-acetyltransferase activity"/>
    <property type="evidence" value="ECO:0007669"/>
    <property type="project" value="UniProtKB-EC"/>
</dbReference>
<keyword evidence="8 13" id="KW-0808">Transferase</keyword>
<evidence type="ECO:0000256" key="1">
    <source>
        <dbReference type="ARBA" id="ARBA00004496"/>
    </source>
</evidence>
<dbReference type="Gene3D" id="1.10.3130.10">
    <property type="entry name" value="serine acetyltransferase, domain 1"/>
    <property type="match status" value="1"/>
</dbReference>
<dbReference type="SUPFAM" id="SSF51161">
    <property type="entry name" value="Trimeric LpxA-like enzymes"/>
    <property type="match status" value="1"/>
</dbReference>
<dbReference type="EMBL" id="JAAITT010000031">
    <property type="protein sequence ID" value="NSJ50854.1"/>
    <property type="molecule type" value="Genomic_DNA"/>
</dbReference>
<dbReference type="NCBIfam" id="TIGR01172">
    <property type="entry name" value="cysE"/>
    <property type="match status" value="1"/>
</dbReference>
<organism evidence="17 20">
    <name type="scientific">Enterocloster aldenensis</name>
    <dbReference type="NCBI Taxonomy" id="358742"/>
    <lineage>
        <taxon>Bacteria</taxon>
        <taxon>Bacillati</taxon>
        <taxon>Bacillota</taxon>
        <taxon>Clostridia</taxon>
        <taxon>Lachnospirales</taxon>
        <taxon>Lachnospiraceae</taxon>
        <taxon>Enterocloster</taxon>
    </lineage>
</organism>
<evidence type="ECO:0000259" key="16">
    <source>
        <dbReference type="Pfam" id="PF06426"/>
    </source>
</evidence>
<keyword evidence="7" id="KW-0028">Amino-acid biosynthesis</keyword>
<evidence type="ECO:0000256" key="3">
    <source>
        <dbReference type="ARBA" id="ARBA00007274"/>
    </source>
</evidence>
<keyword evidence="11 13" id="KW-0012">Acyltransferase</keyword>
<dbReference type="InterPro" id="IPR011004">
    <property type="entry name" value="Trimer_LpxA-like_sf"/>
</dbReference>
<evidence type="ECO:0000256" key="9">
    <source>
        <dbReference type="ARBA" id="ARBA00022737"/>
    </source>
</evidence>
<dbReference type="NCBIfam" id="NF041874">
    <property type="entry name" value="EPS_EpsC"/>
    <property type="match status" value="1"/>
</dbReference>
<evidence type="ECO:0000256" key="7">
    <source>
        <dbReference type="ARBA" id="ARBA00022605"/>
    </source>
</evidence>
<dbReference type="EC" id="2.3.1.30" evidence="4 13"/>
<evidence type="ECO:0000313" key="19">
    <source>
        <dbReference type="Proteomes" id="UP000669239"/>
    </source>
</evidence>
<dbReference type="InterPro" id="IPR042122">
    <property type="entry name" value="Ser_AcTrfase_N_sf"/>
</dbReference>
<dbReference type="AlphaFoldDB" id="A0AAX1SHG9"/>
<feature type="coiled-coil region" evidence="14">
    <location>
        <begin position="181"/>
        <end position="208"/>
    </location>
</feature>
<protein>
    <recommendedName>
        <fullName evidence="5 13">Serine acetyltransferase</fullName>
        <ecNumber evidence="4 13">2.3.1.30</ecNumber>
    </recommendedName>
</protein>
<comment type="catalytic activity">
    <reaction evidence="12 13">
        <text>L-serine + acetyl-CoA = O-acetyl-L-serine + CoA</text>
        <dbReference type="Rhea" id="RHEA:24560"/>
        <dbReference type="ChEBI" id="CHEBI:33384"/>
        <dbReference type="ChEBI" id="CHEBI:57287"/>
        <dbReference type="ChEBI" id="CHEBI:57288"/>
        <dbReference type="ChEBI" id="CHEBI:58340"/>
        <dbReference type="EC" id="2.3.1.30"/>
    </reaction>
</comment>
<dbReference type="EMBL" id="JAKNGE010000040">
    <property type="protein sequence ID" value="MCG4748615.1"/>
    <property type="molecule type" value="Genomic_DNA"/>
</dbReference>
<dbReference type="PANTHER" id="PTHR42811">
    <property type="entry name" value="SERINE ACETYLTRANSFERASE"/>
    <property type="match status" value="1"/>
</dbReference>
<dbReference type="RefSeq" id="WP_117560584.1">
    <property type="nucleotide sequence ID" value="NZ_CAXTHN010000062.1"/>
</dbReference>
<keyword evidence="10" id="KW-0198">Cysteine biosynthesis</keyword>
<reference evidence="17" key="3">
    <citation type="submission" date="2022-01" db="EMBL/GenBank/DDBJ databases">
        <title>Collection of gut derived symbiotic bacterial strains cultured from healthy donors.</title>
        <authorList>
            <person name="Lin H."/>
            <person name="Kohout C."/>
            <person name="Waligurski E."/>
            <person name="Pamer E.G."/>
        </authorList>
    </citation>
    <scope>NUCLEOTIDE SEQUENCE</scope>
    <source>
        <strain evidence="17">DFI.6.55</strain>
    </source>
</reference>
<dbReference type="Pfam" id="PF14602">
    <property type="entry name" value="Hexapep_2"/>
    <property type="match status" value="1"/>
</dbReference>
<feature type="compositionally biased region" description="Basic and acidic residues" evidence="15">
    <location>
        <begin position="217"/>
        <end position="238"/>
    </location>
</feature>
<dbReference type="InterPro" id="IPR001451">
    <property type="entry name" value="Hexapep"/>
</dbReference>
<dbReference type="Pfam" id="PF00132">
    <property type="entry name" value="Hexapep"/>
    <property type="match status" value="1"/>
</dbReference>
<dbReference type="Gene3D" id="2.160.10.10">
    <property type="entry name" value="Hexapeptide repeat proteins"/>
    <property type="match status" value="1"/>
</dbReference>
<evidence type="ECO:0000256" key="14">
    <source>
        <dbReference type="SAM" id="Coils"/>
    </source>
</evidence>
<dbReference type="Pfam" id="PF06426">
    <property type="entry name" value="SATase_N"/>
    <property type="match status" value="1"/>
</dbReference>
<comment type="pathway">
    <text evidence="2">Amino-acid biosynthesis; L-cysteine biosynthesis; L-cysteine from L-serine: step 1/2.</text>
</comment>
<evidence type="ECO:0000313" key="18">
    <source>
        <dbReference type="EMBL" id="NSJ50854.1"/>
    </source>
</evidence>
<comment type="caution">
    <text evidence="17">The sequence shown here is derived from an EMBL/GenBank/DDBJ whole genome shotgun (WGS) entry which is preliminary data.</text>
</comment>
<dbReference type="InterPro" id="IPR010493">
    <property type="entry name" value="Ser_AcTrfase_N"/>
</dbReference>
<sequence>MIFKDIWLDIKAVQERDPAARNALEVFLLYQGVHALIWHRFAHWFYQHKMFFVARLISQIARFFTLIEIHPGAQLGHGILIDHGTGVVIGETAVVGDNCTIYQGVTLGGVGTRKGKRHPTLGSNVMVGAGAKILGAFEVGDNCSIAANAVLLKPLEDNVTAVGIPARPVKKDGVTIPKNKRSLTLEEYEDMRNRMEQMEQEIAYLKQALAARGTEVPSRKDAGQGIQDKETQEKPYQS</sequence>
<proteinExistence type="inferred from homology"/>
<dbReference type="Proteomes" id="UP001299608">
    <property type="component" value="Unassembled WGS sequence"/>
</dbReference>
<dbReference type="PIRSF" id="PIRSF000441">
    <property type="entry name" value="CysE"/>
    <property type="match status" value="1"/>
</dbReference>
<dbReference type="GO" id="GO:0005737">
    <property type="term" value="C:cytoplasm"/>
    <property type="evidence" value="ECO:0007669"/>
    <property type="project" value="UniProtKB-SubCell"/>
</dbReference>
<evidence type="ECO:0000313" key="20">
    <source>
        <dbReference type="Proteomes" id="UP001299608"/>
    </source>
</evidence>
<dbReference type="FunFam" id="2.160.10.10:FF:000007">
    <property type="entry name" value="Serine acetyltransferase"/>
    <property type="match status" value="1"/>
</dbReference>
<keyword evidence="14" id="KW-0175">Coiled coil</keyword>
<evidence type="ECO:0000256" key="5">
    <source>
        <dbReference type="ARBA" id="ARBA00018522"/>
    </source>
</evidence>
<dbReference type="CDD" id="cd03354">
    <property type="entry name" value="LbH_SAT"/>
    <property type="match status" value="1"/>
</dbReference>